<organism evidence="1">
    <name type="scientific">Arundo donax</name>
    <name type="common">Giant reed</name>
    <name type="synonym">Donax arundinaceus</name>
    <dbReference type="NCBI Taxonomy" id="35708"/>
    <lineage>
        <taxon>Eukaryota</taxon>
        <taxon>Viridiplantae</taxon>
        <taxon>Streptophyta</taxon>
        <taxon>Embryophyta</taxon>
        <taxon>Tracheophyta</taxon>
        <taxon>Spermatophyta</taxon>
        <taxon>Magnoliopsida</taxon>
        <taxon>Liliopsida</taxon>
        <taxon>Poales</taxon>
        <taxon>Poaceae</taxon>
        <taxon>PACMAD clade</taxon>
        <taxon>Arundinoideae</taxon>
        <taxon>Arundineae</taxon>
        <taxon>Arundo</taxon>
    </lineage>
</organism>
<reference evidence="1" key="1">
    <citation type="submission" date="2014-09" db="EMBL/GenBank/DDBJ databases">
        <authorList>
            <person name="Magalhaes I.L.F."/>
            <person name="Oliveira U."/>
            <person name="Santos F.R."/>
            <person name="Vidigal T.H.D.A."/>
            <person name="Brescovit A.D."/>
            <person name="Santos A.J."/>
        </authorList>
    </citation>
    <scope>NUCLEOTIDE SEQUENCE</scope>
    <source>
        <tissue evidence="1">Shoot tissue taken approximately 20 cm above the soil surface</tissue>
    </source>
</reference>
<dbReference type="EMBL" id="GBRH01242698">
    <property type="protein sequence ID" value="JAD55197.1"/>
    <property type="molecule type" value="Transcribed_RNA"/>
</dbReference>
<sequence length="15" mass="1577">MGLNLSNQSIPNMAS</sequence>
<proteinExistence type="predicted"/>
<reference evidence="1" key="2">
    <citation type="journal article" date="2015" name="Data Brief">
        <title>Shoot transcriptome of the giant reed, Arundo donax.</title>
        <authorList>
            <person name="Barrero R.A."/>
            <person name="Guerrero F.D."/>
            <person name="Moolhuijzen P."/>
            <person name="Goolsby J.A."/>
            <person name="Tidwell J."/>
            <person name="Bellgard S.E."/>
            <person name="Bellgard M.I."/>
        </authorList>
    </citation>
    <scope>NUCLEOTIDE SEQUENCE</scope>
    <source>
        <tissue evidence="1">Shoot tissue taken approximately 20 cm above the soil surface</tissue>
    </source>
</reference>
<accession>A0A0A9B7D3</accession>
<name>A0A0A9B7D3_ARUDO</name>
<protein>
    <submittedName>
        <fullName evidence="1">Uncharacterized protein</fullName>
    </submittedName>
</protein>
<evidence type="ECO:0000313" key="1">
    <source>
        <dbReference type="EMBL" id="JAD55197.1"/>
    </source>
</evidence>